<dbReference type="PRINTS" id="PR00368">
    <property type="entry name" value="FADPNR"/>
</dbReference>
<dbReference type="InterPro" id="IPR036188">
    <property type="entry name" value="FAD/NAD-bd_sf"/>
</dbReference>
<name>A0A426TRB4_9CHLR</name>
<dbReference type="PANTHER" id="PTHR43755">
    <property type="match status" value="1"/>
</dbReference>
<dbReference type="PANTHER" id="PTHR43755:SF1">
    <property type="entry name" value="FAD-DEPENDENT PYRIDINE NUCLEOTIDE-DISULPHIDE OXIDOREDUCTASE"/>
    <property type="match status" value="1"/>
</dbReference>
<evidence type="ECO:0000259" key="1">
    <source>
        <dbReference type="Pfam" id="PF07992"/>
    </source>
</evidence>
<proteinExistence type="predicted"/>
<dbReference type="AlphaFoldDB" id="A0A426TRB4"/>
<evidence type="ECO:0000313" key="3">
    <source>
        <dbReference type="Proteomes" id="UP000280307"/>
    </source>
</evidence>
<dbReference type="GO" id="GO:0016491">
    <property type="term" value="F:oxidoreductase activity"/>
    <property type="evidence" value="ECO:0007669"/>
    <property type="project" value="InterPro"/>
</dbReference>
<protein>
    <submittedName>
        <fullName evidence="2">NAD(P)/FAD-dependent oxidoreductase</fullName>
    </submittedName>
</protein>
<dbReference type="InterPro" id="IPR052541">
    <property type="entry name" value="SQRD"/>
</dbReference>
<reference evidence="2 3" key="1">
    <citation type="submission" date="2018-12" db="EMBL/GenBank/DDBJ databases">
        <title>Genome Sequence of Candidatus Viridilinea halotolerans isolated from saline sulfide-rich spring.</title>
        <authorList>
            <person name="Grouzdev D.S."/>
            <person name="Burganskaya E.I."/>
            <person name="Krutkina M.S."/>
            <person name="Sukhacheva M.V."/>
            <person name="Gorlenko V.M."/>
        </authorList>
    </citation>
    <scope>NUCLEOTIDE SEQUENCE [LARGE SCALE GENOMIC DNA]</scope>
    <source>
        <strain evidence="2">Chok-6</strain>
    </source>
</reference>
<dbReference type="InterPro" id="IPR023753">
    <property type="entry name" value="FAD/NAD-binding_dom"/>
</dbReference>
<dbReference type="Pfam" id="PF07992">
    <property type="entry name" value="Pyr_redox_2"/>
    <property type="match status" value="1"/>
</dbReference>
<dbReference type="Gene3D" id="3.50.50.100">
    <property type="match status" value="1"/>
</dbReference>
<feature type="domain" description="FAD/NAD(P)-binding" evidence="1">
    <location>
        <begin position="3"/>
        <end position="166"/>
    </location>
</feature>
<comment type="caution">
    <text evidence="2">The sequence shown here is derived from an EMBL/GenBank/DDBJ whole genome shotgun (WGS) entry which is preliminary data.</text>
</comment>
<organism evidence="2 3">
    <name type="scientific">Candidatus Viridilinea halotolerans</name>
    <dbReference type="NCBI Taxonomy" id="2491704"/>
    <lineage>
        <taxon>Bacteria</taxon>
        <taxon>Bacillati</taxon>
        <taxon>Chloroflexota</taxon>
        <taxon>Chloroflexia</taxon>
        <taxon>Chloroflexales</taxon>
        <taxon>Chloroflexineae</taxon>
        <taxon>Oscillochloridaceae</taxon>
        <taxon>Candidatus Viridilinea</taxon>
    </lineage>
</organism>
<accession>A0A426TRB4</accession>
<evidence type="ECO:0000313" key="2">
    <source>
        <dbReference type="EMBL" id="RRR65974.1"/>
    </source>
</evidence>
<dbReference type="SUPFAM" id="SSF51905">
    <property type="entry name" value="FAD/NAD(P)-binding domain"/>
    <property type="match status" value="2"/>
</dbReference>
<dbReference type="Proteomes" id="UP000280307">
    <property type="component" value="Unassembled WGS sequence"/>
</dbReference>
<gene>
    <name evidence="2" type="ORF">EI684_21600</name>
</gene>
<sequence>MARVVIIGAGFAGHTAALYLGDKIGKEHEVTVVNRYDYFGFVPSWVWVGVGHMSPEQTIIPLKPVYGRKHVRFVHGRVTEVHPDENYVLVNHEGGAQGARLDYDYLVIATGPKLNFAATPGLGPSVGHTYSICTLDHALEARDVYLEHVRRMEKGERQKLVIGTGHASATCQGAALEYISNIHKDLVKRKLRDRADLVYLSNEPELGDFGVGGLYARHKGKLISSDEFITAVYKEYGIHTEIQRGVHKVEAGRIFWEDFGGNYGETSYDFAMLIPQFAGQPLKYVGADGSDVADKVVMPSGLVKVDAIYGLDYAQLRANPDAWPATYQNPSYANIFAAGIAFAPPGPISVPHTTPNGTSISAAPPRTGMIAGIIGRIVALNIIDLINTGQMSHRERMSEMFAACIASMGDSLWDGEAATIVMYPVVPDFNRYPEGRGRDLFVTHMEIGTSGAWMKRMVHETFMYKFKANPGWKLIPE</sequence>
<dbReference type="EMBL" id="RSAS01000893">
    <property type="protein sequence ID" value="RRR65974.1"/>
    <property type="molecule type" value="Genomic_DNA"/>
</dbReference>